<dbReference type="GO" id="GO:0003700">
    <property type="term" value="F:DNA-binding transcription factor activity"/>
    <property type="evidence" value="ECO:0007669"/>
    <property type="project" value="InterPro"/>
</dbReference>
<dbReference type="Gene3D" id="1.20.5.170">
    <property type="match status" value="1"/>
</dbReference>
<dbReference type="CDD" id="cd14702">
    <property type="entry name" value="bZIP_plant_GBF1"/>
    <property type="match status" value="1"/>
</dbReference>
<dbReference type="Pfam" id="PF12498">
    <property type="entry name" value="bZIP_C"/>
    <property type="match status" value="1"/>
</dbReference>
<feature type="compositionally biased region" description="Polar residues" evidence="6">
    <location>
        <begin position="152"/>
        <end position="172"/>
    </location>
</feature>
<dbReference type="Pfam" id="PF00170">
    <property type="entry name" value="bZIP_1"/>
    <property type="match status" value="1"/>
</dbReference>
<keyword evidence="3" id="KW-0238">DNA-binding</keyword>
<keyword evidence="5" id="KW-0539">Nucleus</keyword>
<proteinExistence type="predicted"/>
<evidence type="ECO:0000313" key="8">
    <source>
        <dbReference type="EMBL" id="KAJ6795106.1"/>
    </source>
</evidence>
<dbReference type="GO" id="GO:0005634">
    <property type="term" value="C:nucleus"/>
    <property type="evidence" value="ECO:0007669"/>
    <property type="project" value="UniProtKB-SubCell"/>
</dbReference>
<dbReference type="PROSITE" id="PS00036">
    <property type="entry name" value="BZIP_BASIC"/>
    <property type="match status" value="1"/>
</dbReference>
<dbReference type="PANTHER" id="PTHR46408:SF10">
    <property type="entry name" value="BASIC LEUCINE ZIPPER 63"/>
    <property type="match status" value="1"/>
</dbReference>
<evidence type="ECO:0000256" key="1">
    <source>
        <dbReference type="ARBA" id="ARBA00004123"/>
    </source>
</evidence>
<dbReference type="PROSITE" id="PS50217">
    <property type="entry name" value="BZIP"/>
    <property type="match status" value="1"/>
</dbReference>
<evidence type="ECO:0000256" key="4">
    <source>
        <dbReference type="ARBA" id="ARBA00023163"/>
    </source>
</evidence>
<dbReference type="PANTHER" id="PTHR46408">
    <property type="entry name" value="BASIC LEUCINE ZIPPER 63"/>
    <property type="match status" value="1"/>
</dbReference>
<keyword evidence="2" id="KW-0805">Transcription regulation</keyword>
<dbReference type="InterPro" id="IPR020983">
    <property type="entry name" value="Basic_leucine-zipper_C"/>
</dbReference>
<reference evidence="8" key="1">
    <citation type="journal article" date="2023" name="GigaByte">
        <title>Genome assembly of the bearded iris, Iris pallida Lam.</title>
        <authorList>
            <person name="Bruccoleri R.E."/>
            <person name="Oakeley E.J."/>
            <person name="Faust A.M.E."/>
            <person name="Altorfer M."/>
            <person name="Dessus-Babus S."/>
            <person name="Burckhardt D."/>
            <person name="Oertli M."/>
            <person name="Naumann U."/>
            <person name="Petersen F."/>
            <person name="Wong J."/>
        </authorList>
    </citation>
    <scope>NUCLEOTIDE SEQUENCE</scope>
    <source>
        <strain evidence="8">GSM-AAB239-AS_SAM_17_03QT</strain>
    </source>
</reference>
<feature type="region of interest" description="Disordered" evidence="6">
    <location>
        <begin position="234"/>
        <end position="253"/>
    </location>
</feature>
<feature type="compositionally biased region" description="Low complexity" evidence="6">
    <location>
        <begin position="101"/>
        <end position="115"/>
    </location>
</feature>
<keyword evidence="4" id="KW-0804">Transcription</keyword>
<dbReference type="InterPro" id="IPR045314">
    <property type="entry name" value="bZIP_plant_GBF1"/>
</dbReference>
<comment type="caution">
    <text evidence="8">The sequence shown here is derived from an EMBL/GenBank/DDBJ whole genome shotgun (WGS) entry which is preliminary data.</text>
</comment>
<reference evidence="8" key="2">
    <citation type="submission" date="2023-04" db="EMBL/GenBank/DDBJ databases">
        <authorList>
            <person name="Bruccoleri R.E."/>
            <person name="Oakeley E.J."/>
            <person name="Faust A.-M."/>
            <person name="Dessus-Babus S."/>
            <person name="Altorfer M."/>
            <person name="Burckhardt D."/>
            <person name="Oertli M."/>
            <person name="Naumann U."/>
            <person name="Petersen F."/>
            <person name="Wong J."/>
        </authorList>
    </citation>
    <scope>NUCLEOTIDE SEQUENCE</scope>
    <source>
        <strain evidence="8">GSM-AAB239-AS_SAM_17_03QT</strain>
        <tissue evidence="8">Leaf</tissue>
    </source>
</reference>
<dbReference type="InterPro" id="IPR046347">
    <property type="entry name" value="bZIP_sf"/>
</dbReference>
<dbReference type="SMART" id="SM00338">
    <property type="entry name" value="BRLZ"/>
    <property type="match status" value="1"/>
</dbReference>
<dbReference type="SUPFAM" id="SSF57959">
    <property type="entry name" value="Leucine zipper domain"/>
    <property type="match status" value="1"/>
</dbReference>
<dbReference type="Proteomes" id="UP001140949">
    <property type="component" value="Unassembled WGS sequence"/>
</dbReference>
<feature type="region of interest" description="Disordered" evidence="6">
    <location>
        <begin position="137"/>
        <end position="226"/>
    </location>
</feature>
<sequence length="438" mass="46550">MERVFSVEEIPNPLWSPSPATSSAGGGPDRNTMSRSPSEWLLEKFLEGGDPSVPQPPPLPNPNSNFPAASVVSSNFSSGRKEADEVVAEVKNPRRPPPPTTAQAPPAADPGVDPAEYAAILKQKLDMYCHAVALARGSGLNPQDPSLADTRSPASDSSQLGSQAPVSGNSSKVHLKAGGGPSGIPVPSVVQNSGVRPATSGSSREQSDDDDLEGETELTDNMDPADAKRVRRMLSNRESARRSRRRKQAHLSELEQQVSQLRVENSSLLTRLTDVNHKYNEAAVDNRVLKADVETLRAKVKMAEDSVKRVTGASFMFPSMSDVSSVSMPFSGSPSDATSDAAVPIQDDPNLFFQAPAHVRRMSSGLPEITSIAAPAEDVMHGAMDGGKMGRTSMQRVASLEHLQKRICGTPGSSGCGQWGDAAVSDPEVSAYKKHNQV</sequence>
<evidence type="ECO:0000256" key="5">
    <source>
        <dbReference type="ARBA" id="ARBA00023242"/>
    </source>
</evidence>
<dbReference type="InterPro" id="IPR004827">
    <property type="entry name" value="bZIP"/>
</dbReference>
<dbReference type="AlphaFoldDB" id="A0AAX6DTQ2"/>
<name>A0AAX6DTQ2_IRIPA</name>
<evidence type="ECO:0000256" key="6">
    <source>
        <dbReference type="SAM" id="MobiDB-lite"/>
    </source>
</evidence>
<organism evidence="8 9">
    <name type="scientific">Iris pallida</name>
    <name type="common">Sweet iris</name>
    <dbReference type="NCBI Taxonomy" id="29817"/>
    <lineage>
        <taxon>Eukaryota</taxon>
        <taxon>Viridiplantae</taxon>
        <taxon>Streptophyta</taxon>
        <taxon>Embryophyta</taxon>
        <taxon>Tracheophyta</taxon>
        <taxon>Spermatophyta</taxon>
        <taxon>Magnoliopsida</taxon>
        <taxon>Liliopsida</taxon>
        <taxon>Asparagales</taxon>
        <taxon>Iridaceae</taxon>
        <taxon>Iridoideae</taxon>
        <taxon>Irideae</taxon>
        <taxon>Iris</taxon>
    </lineage>
</organism>
<dbReference type="GO" id="GO:0003677">
    <property type="term" value="F:DNA binding"/>
    <property type="evidence" value="ECO:0007669"/>
    <property type="project" value="UniProtKB-KW"/>
</dbReference>
<feature type="compositionally biased region" description="Acidic residues" evidence="6">
    <location>
        <begin position="207"/>
        <end position="220"/>
    </location>
</feature>
<dbReference type="EMBL" id="JANAVB010042018">
    <property type="protein sequence ID" value="KAJ6795106.1"/>
    <property type="molecule type" value="Genomic_DNA"/>
</dbReference>
<feature type="compositionally biased region" description="Polar residues" evidence="6">
    <location>
        <begin position="191"/>
        <end position="204"/>
    </location>
</feature>
<keyword evidence="9" id="KW-1185">Reference proteome</keyword>
<dbReference type="FunFam" id="1.20.5.170:FF:000020">
    <property type="entry name" value="BZIP transcription factor"/>
    <property type="match status" value="1"/>
</dbReference>
<evidence type="ECO:0000313" key="9">
    <source>
        <dbReference type="Proteomes" id="UP001140949"/>
    </source>
</evidence>
<feature type="domain" description="BZIP" evidence="7">
    <location>
        <begin position="226"/>
        <end position="281"/>
    </location>
</feature>
<comment type="subcellular location">
    <subcellularLocation>
        <location evidence="1">Nucleus</location>
    </subcellularLocation>
</comment>
<evidence type="ECO:0000256" key="3">
    <source>
        <dbReference type="ARBA" id="ARBA00023125"/>
    </source>
</evidence>
<gene>
    <name evidence="8" type="ORF">M6B38_227105</name>
</gene>
<feature type="region of interest" description="Disordered" evidence="6">
    <location>
        <begin position="1"/>
        <end position="115"/>
    </location>
</feature>
<evidence type="ECO:0000256" key="2">
    <source>
        <dbReference type="ARBA" id="ARBA00023015"/>
    </source>
</evidence>
<protein>
    <submittedName>
        <fullName evidence="8">Light-inducible protein CPRF2-like</fullName>
    </submittedName>
</protein>
<evidence type="ECO:0000259" key="7">
    <source>
        <dbReference type="PROSITE" id="PS50217"/>
    </source>
</evidence>
<accession>A0AAX6DTQ2</accession>